<accession>A0A402CV15</accession>
<evidence type="ECO:0000256" key="8">
    <source>
        <dbReference type="ARBA" id="ARBA00022842"/>
    </source>
</evidence>
<dbReference type="NCBIfam" id="NF000711">
    <property type="entry name" value="PRK00039.2-1"/>
    <property type="match status" value="1"/>
</dbReference>
<keyword evidence="4 13" id="KW-0479">Metal-binding</keyword>
<reference evidence="14 15" key="1">
    <citation type="journal article" date="2019" name="Int. J. Syst. Evol. Microbiol.">
        <title>Capsulimonas corticalis gen. nov., sp. nov., an aerobic capsulated bacterium, of a novel bacterial order, Capsulimonadales ord. nov., of the class Armatimonadia of the phylum Armatimonadetes.</title>
        <authorList>
            <person name="Li J."/>
            <person name="Kudo C."/>
            <person name="Tonouchi A."/>
        </authorList>
    </citation>
    <scope>NUCLEOTIDE SEQUENCE [LARGE SCALE GENOMIC DNA]</scope>
    <source>
        <strain evidence="14 15">AX-7</strain>
    </source>
</reference>
<feature type="binding site" evidence="13">
    <location>
        <position position="140"/>
    </location>
    <ligand>
        <name>Mg(2+)</name>
        <dbReference type="ChEBI" id="CHEBI:18420"/>
        <label>1</label>
    </ligand>
</feature>
<keyword evidence="3 13" id="KW-0540">Nuclease</keyword>
<dbReference type="AlphaFoldDB" id="A0A402CV15"/>
<comment type="cofactor">
    <cofactor evidence="13">
        <name>Mg(2+)</name>
        <dbReference type="ChEBI" id="CHEBI:18420"/>
    </cofactor>
    <text evidence="13">Binds 2 Mg(2+) ion per subunit.</text>
</comment>
<organism evidence="14 15">
    <name type="scientific">Capsulimonas corticalis</name>
    <dbReference type="NCBI Taxonomy" id="2219043"/>
    <lineage>
        <taxon>Bacteria</taxon>
        <taxon>Bacillati</taxon>
        <taxon>Armatimonadota</taxon>
        <taxon>Armatimonadia</taxon>
        <taxon>Capsulimonadales</taxon>
        <taxon>Capsulimonadaceae</taxon>
        <taxon>Capsulimonas</taxon>
    </lineage>
</organism>
<sequence>MRIIGIDPGTAITGYGVVEKRGDRILFLDCGAITTPSTMEAPDRLKLIYEEFNKLVDQYQPQHAATERLFFNNNVTTGIPVGRALGVILLAISQRGLTWTEYTPTQVKSAVVGNGRADKKQVQFMVTRLLTLAETPKPDDAADALAIAICHSHSVKVATMIKRGVRG</sequence>
<feature type="active site" evidence="13">
    <location>
        <position position="7"/>
    </location>
</feature>
<dbReference type="PRINTS" id="PR00696">
    <property type="entry name" value="RSOLVASERUVC"/>
</dbReference>
<dbReference type="InterPro" id="IPR020563">
    <property type="entry name" value="X-over_junc_endoDNase_Mg_BS"/>
</dbReference>
<dbReference type="CDD" id="cd16962">
    <property type="entry name" value="RuvC"/>
    <property type="match status" value="1"/>
</dbReference>
<evidence type="ECO:0000256" key="1">
    <source>
        <dbReference type="ARBA" id="ARBA00009518"/>
    </source>
</evidence>
<evidence type="ECO:0000256" key="13">
    <source>
        <dbReference type="HAMAP-Rule" id="MF_00034"/>
    </source>
</evidence>
<keyword evidence="2 13" id="KW-0963">Cytoplasm</keyword>
<dbReference type="GO" id="GO:0008821">
    <property type="term" value="F:crossover junction DNA endonuclease activity"/>
    <property type="evidence" value="ECO:0007669"/>
    <property type="project" value="UniProtKB-UniRule"/>
</dbReference>
<dbReference type="RefSeq" id="WP_119321239.1">
    <property type="nucleotide sequence ID" value="NZ_AP025739.1"/>
</dbReference>
<comment type="subcellular location">
    <subcellularLocation>
        <location evidence="13">Cytoplasm</location>
    </subcellularLocation>
</comment>
<dbReference type="EMBL" id="AP025739">
    <property type="protein sequence ID" value="BDI30271.1"/>
    <property type="molecule type" value="Genomic_DNA"/>
</dbReference>
<dbReference type="SUPFAM" id="SSF53098">
    <property type="entry name" value="Ribonuclease H-like"/>
    <property type="match status" value="1"/>
</dbReference>
<dbReference type="GO" id="GO:0006310">
    <property type="term" value="P:DNA recombination"/>
    <property type="evidence" value="ECO:0007669"/>
    <property type="project" value="UniProtKB-UniRule"/>
</dbReference>
<evidence type="ECO:0000313" key="14">
    <source>
        <dbReference type="EMBL" id="BDI30271.1"/>
    </source>
</evidence>
<dbReference type="NCBIfam" id="TIGR00228">
    <property type="entry name" value="ruvC"/>
    <property type="match status" value="1"/>
</dbReference>
<dbReference type="GO" id="GO:0048476">
    <property type="term" value="C:Holliday junction resolvase complex"/>
    <property type="evidence" value="ECO:0007669"/>
    <property type="project" value="UniProtKB-UniRule"/>
</dbReference>
<keyword evidence="15" id="KW-1185">Reference proteome</keyword>
<evidence type="ECO:0000256" key="7">
    <source>
        <dbReference type="ARBA" id="ARBA00022801"/>
    </source>
</evidence>
<feature type="active site" evidence="13">
    <location>
        <position position="67"/>
    </location>
</feature>
<dbReference type="PANTHER" id="PTHR30194">
    <property type="entry name" value="CROSSOVER JUNCTION ENDODEOXYRIBONUCLEASE RUVC"/>
    <property type="match status" value="1"/>
</dbReference>
<evidence type="ECO:0000256" key="4">
    <source>
        <dbReference type="ARBA" id="ARBA00022723"/>
    </source>
</evidence>
<feature type="binding site" evidence="13">
    <location>
        <position position="67"/>
    </location>
    <ligand>
        <name>Mg(2+)</name>
        <dbReference type="ChEBI" id="CHEBI:18420"/>
        <label>2</label>
    </ligand>
</feature>
<keyword evidence="11 13" id="KW-0234">DNA repair</keyword>
<comment type="catalytic activity">
    <reaction evidence="12 13">
        <text>Endonucleolytic cleavage at a junction such as a reciprocal single-stranded crossover between two homologous DNA duplexes (Holliday junction).</text>
        <dbReference type="EC" id="3.1.21.10"/>
    </reaction>
</comment>
<dbReference type="Proteomes" id="UP000287394">
    <property type="component" value="Chromosome"/>
</dbReference>
<evidence type="ECO:0000256" key="11">
    <source>
        <dbReference type="ARBA" id="ARBA00023204"/>
    </source>
</evidence>
<keyword evidence="9 13" id="KW-0238">DNA-binding</keyword>
<evidence type="ECO:0000313" key="15">
    <source>
        <dbReference type="Proteomes" id="UP000287394"/>
    </source>
</evidence>
<dbReference type="GO" id="GO:0003677">
    <property type="term" value="F:DNA binding"/>
    <property type="evidence" value="ECO:0007669"/>
    <property type="project" value="UniProtKB-KW"/>
</dbReference>
<keyword evidence="5 13" id="KW-0255">Endonuclease</keyword>
<name>A0A402CV15_9BACT</name>
<dbReference type="OrthoDB" id="9805499at2"/>
<keyword evidence="6 13" id="KW-0227">DNA damage</keyword>
<dbReference type="GO" id="GO:0005737">
    <property type="term" value="C:cytoplasm"/>
    <property type="evidence" value="ECO:0007669"/>
    <property type="project" value="UniProtKB-SubCell"/>
</dbReference>
<keyword evidence="10 13" id="KW-0233">DNA recombination</keyword>
<protein>
    <recommendedName>
        <fullName evidence="13">Crossover junction endodeoxyribonuclease RuvC</fullName>
        <ecNumber evidence="13">3.1.21.10</ecNumber>
    </recommendedName>
    <alternativeName>
        <fullName evidence="13">Holliday junction nuclease RuvC</fullName>
    </alternativeName>
    <alternativeName>
        <fullName evidence="13">Holliday junction resolvase RuvC</fullName>
    </alternativeName>
</protein>
<evidence type="ECO:0000256" key="2">
    <source>
        <dbReference type="ARBA" id="ARBA00022490"/>
    </source>
</evidence>
<keyword evidence="7 13" id="KW-0378">Hydrolase</keyword>
<dbReference type="PROSITE" id="PS01321">
    <property type="entry name" value="RUVC"/>
    <property type="match status" value="1"/>
</dbReference>
<evidence type="ECO:0000256" key="3">
    <source>
        <dbReference type="ARBA" id="ARBA00022722"/>
    </source>
</evidence>
<evidence type="ECO:0000256" key="6">
    <source>
        <dbReference type="ARBA" id="ARBA00022763"/>
    </source>
</evidence>
<dbReference type="KEGG" id="ccot:CCAX7_23220"/>
<dbReference type="InterPro" id="IPR002176">
    <property type="entry name" value="X-over_junc_endoDNase_RuvC"/>
</dbReference>
<dbReference type="GO" id="GO:0000287">
    <property type="term" value="F:magnesium ion binding"/>
    <property type="evidence" value="ECO:0007669"/>
    <property type="project" value="UniProtKB-UniRule"/>
</dbReference>
<feature type="active site" evidence="13">
    <location>
        <position position="140"/>
    </location>
</feature>
<comment type="subunit">
    <text evidence="13">Homodimer which binds Holliday junction (HJ) DNA. The HJ becomes 2-fold symmetrical on binding to RuvC with unstacked arms; it has a different conformation from HJ DNA in complex with RuvA. In the full resolvosome a probable DNA-RuvA(4)-RuvB(12)-RuvC(2) complex forms which resolves the HJ.</text>
</comment>
<dbReference type="HAMAP" id="MF_00034">
    <property type="entry name" value="RuvC"/>
    <property type="match status" value="1"/>
</dbReference>
<dbReference type="FunFam" id="3.30.420.10:FF:000002">
    <property type="entry name" value="Crossover junction endodeoxyribonuclease RuvC"/>
    <property type="match status" value="1"/>
</dbReference>
<comment type="similarity">
    <text evidence="1 13">Belongs to the RuvC family.</text>
</comment>
<dbReference type="EC" id="3.1.21.10" evidence="13"/>
<keyword evidence="8 13" id="KW-0460">Magnesium</keyword>
<dbReference type="GO" id="GO:0006281">
    <property type="term" value="P:DNA repair"/>
    <property type="evidence" value="ECO:0007669"/>
    <property type="project" value="UniProtKB-UniRule"/>
</dbReference>
<dbReference type="Gene3D" id="3.30.420.10">
    <property type="entry name" value="Ribonuclease H-like superfamily/Ribonuclease H"/>
    <property type="match status" value="1"/>
</dbReference>
<evidence type="ECO:0000256" key="5">
    <source>
        <dbReference type="ARBA" id="ARBA00022759"/>
    </source>
</evidence>
<dbReference type="InterPro" id="IPR012337">
    <property type="entry name" value="RNaseH-like_sf"/>
</dbReference>
<dbReference type="Pfam" id="PF02075">
    <property type="entry name" value="RuvC"/>
    <property type="match status" value="1"/>
</dbReference>
<gene>
    <name evidence="13" type="primary">ruvC</name>
    <name evidence="14" type="ORF">CCAX7_23220</name>
</gene>
<dbReference type="InterPro" id="IPR036397">
    <property type="entry name" value="RNaseH_sf"/>
</dbReference>
<evidence type="ECO:0000256" key="9">
    <source>
        <dbReference type="ARBA" id="ARBA00023125"/>
    </source>
</evidence>
<evidence type="ECO:0000256" key="12">
    <source>
        <dbReference type="ARBA" id="ARBA00029354"/>
    </source>
</evidence>
<dbReference type="PANTHER" id="PTHR30194:SF3">
    <property type="entry name" value="CROSSOVER JUNCTION ENDODEOXYRIBONUCLEASE RUVC"/>
    <property type="match status" value="1"/>
</dbReference>
<feature type="binding site" evidence="13">
    <location>
        <position position="7"/>
    </location>
    <ligand>
        <name>Mg(2+)</name>
        <dbReference type="ChEBI" id="CHEBI:18420"/>
        <label>1</label>
    </ligand>
</feature>
<proteinExistence type="inferred from homology"/>
<comment type="function">
    <text evidence="13">The RuvA-RuvB-RuvC complex processes Holliday junction (HJ) DNA during genetic recombination and DNA repair. Endonuclease that resolves HJ intermediates. Cleaves cruciform DNA by making single-stranded nicks across the HJ at symmetrical positions within the homologous arms, yielding a 5'-phosphate and a 3'-hydroxyl group; requires a central core of homology in the junction. The consensus cleavage sequence is 5'-(A/T)TT(C/G)-3'. Cleavage occurs on the 3'-side of the TT dinucleotide at the point of strand exchange. HJ branch migration catalyzed by RuvA-RuvB allows RuvC to scan DNA until it finds its consensus sequence, where it cleaves and resolves the cruciform DNA.</text>
</comment>
<evidence type="ECO:0000256" key="10">
    <source>
        <dbReference type="ARBA" id="ARBA00023172"/>
    </source>
</evidence>